<sequence length="467" mass="50821">MSEPSPPTSTPPPDPQVLREPERAMRSFGHILVNTAVANLTTSYLWFALVFWVYLETRNVMATGFIGGAFMLLIAVFSMVFGTIVDNHRKKTVFVFSAVFTAVAFCLAGLLYLWLPTERILYIGGWEFWLFCGVILLGSIVEQMRSIALSTTVTLLVPVERHANANGLVGTVQGIAFIITSVFSGLSIGLLGMGWTLSLSIALVAVSMVHLVLIPIPEQAPEREPGRNRAIDLRMGFTTVLAIPGLLSLIIFSMFNNFVGGVYMALMDPYGLTIMSVEMWGIVFGLASTGFIIGGLLVAKFGLGRNPIRTLLLAVAMMGLLGAVFTIREWTWLYVLGIWLYMMLIPAAEASEQTVIQKVVPFRRQGRVFGFAQMLEAAAAPITAFLIAPLAEYLIIPFMKSEQGETALGWLLGAGQARGIALVFLVAGLLMVLVALLALGSGQYRKLSKIFAAQKQNEPETNQAVAD</sequence>
<evidence type="ECO:0000256" key="6">
    <source>
        <dbReference type="SAM" id="Phobius"/>
    </source>
</evidence>
<dbReference type="PANTHER" id="PTHR23513">
    <property type="entry name" value="INTEGRAL MEMBRANE EFFLUX PROTEIN-RELATED"/>
    <property type="match status" value="1"/>
</dbReference>
<dbReference type="EMBL" id="CP034412">
    <property type="protein sequence ID" value="QCY48520.1"/>
    <property type="molecule type" value="Genomic_DNA"/>
</dbReference>
<feature type="transmembrane region" description="Helical" evidence="6">
    <location>
        <begin position="333"/>
        <end position="350"/>
    </location>
</feature>
<feature type="transmembrane region" description="Helical" evidence="6">
    <location>
        <begin position="197"/>
        <end position="216"/>
    </location>
</feature>
<evidence type="ECO:0000256" key="1">
    <source>
        <dbReference type="ARBA" id="ARBA00004651"/>
    </source>
</evidence>
<keyword evidence="5 6" id="KW-0472">Membrane</keyword>
<evidence type="ECO:0000313" key="9">
    <source>
        <dbReference type="Proteomes" id="UP000307000"/>
    </source>
</evidence>
<feature type="transmembrane region" description="Helical" evidence="6">
    <location>
        <begin position="311"/>
        <end position="327"/>
    </location>
</feature>
<feature type="transmembrane region" description="Helical" evidence="6">
    <location>
        <begin position="60"/>
        <end position="81"/>
    </location>
</feature>
<feature type="transmembrane region" description="Helical" evidence="6">
    <location>
        <begin position="237"/>
        <end position="259"/>
    </location>
</feature>
<dbReference type="GO" id="GO:0005886">
    <property type="term" value="C:plasma membrane"/>
    <property type="evidence" value="ECO:0007669"/>
    <property type="project" value="UniProtKB-SubCell"/>
</dbReference>
<gene>
    <name evidence="8" type="ORF">GcLGCM259_2813</name>
</gene>
<dbReference type="KEGG" id="gcr:GcLGCM259_2813"/>
<dbReference type="GO" id="GO:0022857">
    <property type="term" value="F:transmembrane transporter activity"/>
    <property type="evidence" value="ECO:0007669"/>
    <property type="project" value="InterPro"/>
</dbReference>
<accession>A0A5B7WZ03</accession>
<keyword evidence="4 6" id="KW-1133">Transmembrane helix</keyword>
<feature type="transmembrane region" description="Helical" evidence="6">
    <location>
        <begin position="168"/>
        <end position="191"/>
    </location>
</feature>
<protein>
    <submittedName>
        <fullName evidence="8">MFS transporter</fullName>
    </submittedName>
</protein>
<keyword evidence="9" id="KW-1185">Reference proteome</keyword>
<dbReference type="Pfam" id="PF07690">
    <property type="entry name" value="MFS_1"/>
    <property type="match status" value="1"/>
</dbReference>
<proteinExistence type="predicted"/>
<dbReference type="InterPro" id="IPR011701">
    <property type="entry name" value="MFS"/>
</dbReference>
<feature type="transmembrane region" description="Helical" evidence="6">
    <location>
        <begin position="31"/>
        <end position="54"/>
    </location>
</feature>
<comment type="subcellular location">
    <subcellularLocation>
        <location evidence="1">Cell membrane</location>
        <topology evidence="1">Multi-pass membrane protein</topology>
    </subcellularLocation>
</comment>
<dbReference type="PROSITE" id="PS50850">
    <property type="entry name" value="MFS"/>
    <property type="match status" value="1"/>
</dbReference>
<keyword evidence="3 6" id="KW-0812">Transmembrane</keyword>
<evidence type="ECO:0000256" key="2">
    <source>
        <dbReference type="ARBA" id="ARBA00022475"/>
    </source>
</evidence>
<evidence type="ECO:0000259" key="7">
    <source>
        <dbReference type="PROSITE" id="PS50850"/>
    </source>
</evidence>
<dbReference type="InterPro" id="IPR036259">
    <property type="entry name" value="MFS_trans_sf"/>
</dbReference>
<feature type="transmembrane region" description="Helical" evidence="6">
    <location>
        <begin position="279"/>
        <end position="299"/>
    </location>
</feature>
<evidence type="ECO:0000256" key="4">
    <source>
        <dbReference type="ARBA" id="ARBA00022989"/>
    </source>
</evidence>
<feature type="transmembrane region" description="Helical" evidence="6">
    <location>
        <begin position="93"/>
        <end position="114"/>
    </location>
</feature>
<feature type="domain" description="Major facilitator superfamily (MFS) profile" evidence="7">
    <location>
        <begin position="1"/>
        <end position="446"/>
    </location>
</feature>
<dbReference type="CDD" id="cd06173">
    <property type="entry name" value="MFS_MefA_like"/>
    <property type="match status" value="1"/>
</dbReference>
<evidence type="ECO:0000256" key="5">
    <source>
        <dbReference type="ARBA" id="ARBA00023136"/>
    </source>
</evidence>
<reference evidence="8 9" key="1">
    <citation type="submission" date="2018-12" db="EMBL/GenBank/DDBJ databases">
        <title>Complete Genome Sequence of Glutamicibacter creatinolyticus strain LGCM259,isolated from an abscess of a 12-year-old mare in Italy.</title>
        <authorList>
            <person name="Santos R.G."/>
            <person name="Silva A.L."/>
            <person name="Seyffert N."/>
            <person name="Castro T.L.P."/>
            <person name="Attili A.R."/>
            <person name="Rifici C."/>
            <person name="Mazzullo G."/>
            <person name="Brenig B."/>
            <person name="Venanzi F."/>
            <person name="Azevedo V."/>
        </authorList>
    </citation>
    <scope>NUCLEOTIDE SEQUENCE [LARGE SCALE GENOMIC DNA]</scope>
    <source>
        <strain evidence="8 9">LGCM 259</strain>
    </source>
</reference>
<organism evidence="8 9">
    <name type="scientific">Glutamicibacter creatinolyticus</name>
    <dbReference type="NCBI Taxonomy" id="162496"/>
    <lineage>
        <taxon>Bacteria</taxon>
        <taxon>Bacillati</taxon>
        <taxon>Actinomycetota</taxon>
        <taxon>Actinomycetes</taxon>
        <taxon>Micrococcales</taxon>
        <taxon>Micrococcaceae</taxon>
        <taxon>Glutamicibacter</taxon>
    </lineage>
</organism>
<name>A0A5B7WZ03_9MICC</name>
<evidence type="ECO:0000313" key="8">
    <source>
        <dbReference type="EMBL" id="QCY48520.1"/>
    </source>
</evidence>
<dbReference type="PANTHER" id="PTHR23513:SF6">
    <property type="entry name" value="MAJOR FACILITATOR SUPERFAMILY ASSOCIATED DOMAIN-CONTAINING PROTEIN"/>
    <property type="match status" value="1"/>
</dbReference>
<feature type="transmembrane region" description="Helical" evidence="6">
    <location>
        <begin position="120"/>
        <end position="141"/>
    </location>
</feature>
<dbReference type="RefSeq" id="WP_425459786.1">
    <property type="nucleotide sequence ID" value="NZ_CP034412.1"/>
</dbReference>
<dbReference type="SUPFAM" id="SSF103473">
    <property type="entry name" value="MFS general substrate transporter"/>
    <property type="match status" value="1"/>
</dbReference>
<keyword evidence="2" id="KW-1003">Cell membrane</keyword>
<dbReference type="InterPro" id="IPR020846">
    <property type="entry name" value="MFS_dom"/>
</dbReference>
<feature type="transmembrane region" description="Helical" evidence="6">
    <location>
        <begin position="416"/>
        <end position="439"/>
    </location>
</feature>
<feature type="transmembrane region" description="Helical" evidence="6">
    <location>
        <begin position="371"/>
        <end position="396"/>
    </location>
</feature>
<evidence type="ECO:0000256" key="3">
    <source>
        <dbReference type="ARBA" id="ARBA00022692"/>
    </source>
</evidence>
<dbReference type="Gene3D" id="1.20.1250.20">
    <property type="entry name" value="MFS general substrate transporter like domains"/>
    <property type="match status" value="1"/>
</dbReference>
<dbReference type="Proteomes" id="UP000307000">
    <property type="component" value="Chromosome"/>
</dbReference>
<dbReference type="AlphaFoldDB" id="A0A5B7WZ03"/>